<dbReference type="InterPro" id="IPR001633">
    <property type="entry name" value="EAL_dom"/>
</dbReference>
<name>A0A2W7IDI5_9PROT</name>
<comment type="caution">
    <text evidence="4">The sequence shown here is derived from an EMBL/GenBank/DDBJ whole genome shotgun (WGS) entry which is preliminary data.</text>
</comment>
<dbReference type="InterPro" id="IPR052155">
    <property type="entry name" value="Biofilm_reg_signaling"/>
</dbReference>
<dbReference type="EMBL" id="QKYU01000016">
    <property type="protein sequence ID" value="PZW43095.1"/>
    <property type="molecule type" value="Genomic_DNA"/>
</dbReference>
<dbReference type="SUPFAM" id="SSF141868">
    <property type="entry name" value="EAL domain-like"/>
    <property type="match status" value="1"/>
</dbReference>
<evidence type="ECO:0000313" key="5">
    <source>
        <dbReference type="Proteomes" id="UP000249688"/>
    </source>
</evidence>
<sequence length="718" mass="78884">MILSLSQLQIRTLIRGAGLALAVIIAVGLPAGYFAVGAIDIGHTAALKARLSSDRVARYIYAHEELWQYQHVRLLELIEFPPDHGVQPRMRIEDTAGRMVVQESGALLSPTHELRVPVVVGGETIAWLAADTSLRPLLIETGYVALFGLLLGLLEWFAMLLLPLRALDKTLSALSTQSARFQAALNNMTQGLCMFDGQNRLIVHNRRFDEMFGAPDPEAARSGSVAIGMLRERGLGGSARLDGLEGGTHELIDGRVIQVSHQAMAEAGWVATYEDVTERRRSHERLLHMTRHDALTGLPNRTLFREQMERRLSHGGAPSRMAVLCIDLDGFKGVNDSLGHAAGDELLRVVARRLRDATREADIVARLGGDEFAVITELEQPAELEALAARLVGALQAPFQIQGQVVAIGASIGVMPRSETQATADELLRNADIALYRAKAEGRGTWRFFEPGMDAEILKRRQFEAELRRALIEEQFELHYQPLLAAEPQALVGFEALVRWRHPRRGLVQPGEFIPLAEEIGLIKSIGAWVLRKACADAAKWPSHIKIAVNLSPLQFMDGDPVRDVELALAASGLPAERLELEITESVLLQDNETTLSSLHRLHAMGVRISMDDFGTGYSSLSYLRRFPFDKIKIDRSFVHALAQDTGSIAIVRAVIGLGKALGMDVLAEGVETAEQLRILKLEGCDELQGYLFSRPQPVQDVAEMIARYAQGASTAEA</sequence>
<dbReference type="Gene3D" id="3.30.450.20">
    <property type="entry name" value="PAS domain"/>
    <property type="match status" value="1"/>
</dbReference>
<feature type="domain" description="GGDEF" evidence="3">
    <location>
        <begin position="319"/>
        <end position="451"/>
    </location>
</feature>
<dbReference type="NCBIfam" id="TIGR00254">
    <property type="entry name" value="GGDEF"/>
    <property type="match status" value="1"/>
</dbReference>
<keyword evidence="1" id="KW-1133">Transmembrane helix</keyword>
<proteinExistence type="predicted"/>
<dbReference type="SMART" id="SM00267">
    <property type="entry name" value="GGDEF"/>
    <property type="match status" value="1"/>
</dbReference>
<dbReference type="InterPro" id="IPR000160">
    <property type="entry name" value="GGDEF_dom"/>
</dbReference>
<dbReference type="CDD" id="cd01948">
    <property type="entry name" value="EAL"/>
    <property type="match status" value="1"/>
</dbReference>
<dbReference type="CDD" id="cd01949">
    <property type="entry name" value="GGDEF"/>
    <property type="match status" value="1"/>
</dbReference>
<dbReference type="PROSITE" id="PS50883">
    <property type="entry name" value="EAL"/>
    <property type="match status" value="1"/>
</dbReference>
<evidence type="ECO:0000256" key="1">
    <source>
        <dbReference type="SAM" id="Phobius"/>
    </source>
</evidence>
<dbReference type="SMART" id="SM00052">
    <property type="entry name" value="EAL"/>
    <property type="match status" value="1"/>
</dbReference>
<dbReference type="AlphaFoldDB" id="A0A2W7IDI5"/>
<evidence type="ECO:0000259" key="3">
    <source>
        <dbReference type="PROSITE" id="PS50887"/>
    </source>
</evidence>
<dbReference type="FunFam" id="3.20.20.450:FF:000001">
    <property type="entry name" value="Cyclic di-GMP phosphodiesterase yahA"/>
    <property type="match status" value="1"/>
</dbReference>
<dbReference type="InterPro" id="IPR029787">
    <property type="entry name" value="Nucleotide_cyclase"/>
</dbReference>
<evidence type="ECO:0000313" key="4">
    <source>
        <dbReference type="EMBL" id="PZW43095.1"/>
    </source>
</evidence>
<organism evidence="4 5">
    <name type="scientific">Humitalea rosea</name>
    <dbReference type="NCBI Taxonomy" id="990373"/>
    <lineage>
        <taxon>Bacteria</taxon>
        <taxon>Pseudomonadati</taxon>
        <taxon>Pseudomonadota</taxon>
        <taxon>Alphaproteobacteria</taxon>
        <taxon>Acetobacterales</taxon>
        <taxon>Roseomonadaceae</taxon>
        <taxon>Humitalea</taxon>
    </lineage>
</organism>
<keyword evidence="1" id="KW-0472">Membrane</keyword>
<dbReference type="InterPro" id="IPR035919">
    <property type="entry name" value="EAL_sf"/>
</dbReference>
<feature type="domain" description="EAL" evidence="2">
    <location>
        <begin position="460"/>
        <end position="710"/>
    </location>
</feature>
<dbReference type="InterPro" id="IPR035965">
    <property type="entry name" value="PAS-like_dom_sf"/>
</dbReference>
<protein>
    <submittedName>
        <fullName evidence="4">Diguanylate cyclase (GGDEF)-like protein</fullName>
    </submittedName>
</protein>
<dbReference type="SUPFAM" id="SSF55073">
    <property type="entry name" value="Nucleotide cyclase"/>
    <property type="match status" value="1"/>
</dbReference>
<feature type="transmembrane region" description="Helical" evidence="1">
    <location>
        <begin position="12"/>
        <end position="36"/>
    </location>
</feature>
<dbReference type="OrthoDB" id="9793210at2"/>
<dbReference type="Pfam" id="PF00990">
    <property type="entry name" value="GGDEF"/>
    <property type="match status" value="1"/>
</dbReference>
<dbReference type="Pfam" id="PF12860">
    <property type="entry name" value="PAS_7"/>
    <property type="match status" value="1"/>
</dbReference>
<dbReference type="SUPFAM" id="SSF55785">
    <property type="entry name" value="PYP-like sensor domain (PAS domain)"/>
    <property type="match status" value="1"/>
</dbReference>
<dbReference type="PANTHER" id="PTHR44757">
    <property type="entry name" value="DIGUANYLATE CYCLASE DGCP"/>
    <property type="match status" value="1"/>
</dbReference>
<reference evidence="4 5" key="1">
    <citation type="submission" date="2018-06" db="EMBL/GenBank/DDBJ databases">
        <title>Genomic Encyclopedia of Archaeal and Bacterial Type Strains, Phase II (KMG-II): from individual species to whole genera.</title>
        <authorList>
            <person name="Goeker M."/>
        </authorList>
    </citation>
    <scope>NUCLEOTIDE SEQUENCE [LARGE SCALE GENOMIC DNA]</scope>
    <source>
        <strain evidence="4 5">DSM 24525</strain>
    </source>
</reference>
<dbReference type="InterPro" id="IPR043128">
    <property type="entry name" value="Rev_trsase/Diguanyl_cyclase"/>
</dbReference>
<feature type="transmembrane region" description="Helical" evidence="1">
    <location>
        <begin position="143"/>
        <end position="162"/>
    </location>
</feature>
<evidence type="ECO:0000259" key="2">
    <source>
        <dbReference type="PROSITE" id="PS50883"/>
    </source>
</evidence>
<dbReference type="Gene3D" id="3.20.20.450">
    <property type="entry name" value="EAL domain"/>
    <property type="match status" value="1"/>
</dbReference>
<gene>
    <name evidence="4" type="ORF">C8P66_11615</name>
</gene>
<dbReference type="PROSITE" id="PS50887">
    <property type="entry name" value="GGDEF"/>
    <property type="match status" value="1"/>
</dbReference>
<accession>A0A2W7IDI5</accession>
<keyword evidence="1" id="KW-0812">Transmembrane</keyword>
<dbReference type="Proteomes" id="UP000249688">
    <property type="component" value="Unassembled WGS sequence"/>
</dbReference>
<keyword evidence="5" id="KW-1185">Reference proteome</keyword>
<dbReference type="Gene3D" id="3.30.70.270">
    <property type="match status" value="1"/>
</dbReference>
<dbReference type="PANTHER" id="PTHR44757:SF2">
    <property type="entry name" value="BIOFILM ARCHITECTURE MAINTENANCE PROTEIN MBAA"/>
    <property type="match status" value="1"/>
</dbReference>
<dbReference type="Pfam" id="PF00563">
    <property type="entry name" value="EAL"/>
    <property type="match status" value="1"/>
</dbReference>